<feature type="region of interest" description="Disordered" evidence="1">
    <location>
        <begin position="1"/>
        <end position="100"/>
    </location>
</feature>
<protein>
    <submittedName>
        <fullName evidence="2">Uncharacterized protein</fullName>
    </submittedName>
</protein>
<evidence type="ECO:0000313" key="3">
    <source>
        <dbReference type="Proteomes" id="UP000622166"/>
    </source>
</evidence>
<dbReference type="EMBL" id="BMVW01000004">
    <property type="protein sequence ID" value="GGZ06912.1"/>
    <property type="molecule type" value="Genomic_DNA"/>
</dbReference>
<feature type="compositionally biased region" description="Basic and acidic residues" evidence="1">
    <location>
        <begin position="59"/>
        <end position="69"/>
    </location>
</feature>
<evidence type="ECO:0000256" key="1">
    <source>
        <dbReference type="SAM" id="MobiDB-lite"/>
    </source>
</evidence>
<reference evidence="2" key="2">
    <citation type="submission" date="2020-09" db="EMBL/GenBank/DDBJ databases">
        <authorList>
            <person name="Sun Q."/>
            <person name="Ohkuma M."/>
        </authorList>
    </citation>
    <scope>NUCLEOTIDE SEQUENCE</scope>
    <source>
        <strain evidence="2">JCM 4815</strain>
    </source>
</reference>
<dbReference type="AlphaFoldDB" id="A0A918PGE5"/>
<name>A0A918PGE5_9ACTN</name>
<feature type="compositionally biased region" description="Basic and acidic residues" evidence="1">
    <location>
        <begin position="17"/>
        <end position="28"/>
    </location>
</feature>
<feature type="compositionally biased region" description="Acidic residues" evidence="1">
    <location>
        <begin position="48"/>
        <end position="58"/>
    </location>
</feature>
<accession>A0A918PGE5</accession>
<keyword evidence="3" id="KW-1185">Reference proteome</keyword>
<proteinExistence type="predicted"/>
<feature type="compositionally biased region" description="Basic residues" evidence="1">
    <location>
        <begin position="88"/>
        <end position="100"/>
    </location>
</feature>
<sequence>MDARRGRASPSGTPPGDTHEKGQHCRETDEADEEGTPRSRIEARSDAADGDGDGDGGDEDPRLTVREVRLSPVRRPRRTKARRDGRTRTGRPSHPGGKRS</sequence>
<comment type="caution">
    <text evidence="2">The sequence shown here is derived from an EMBL/GenBank/DDBJ whole genome shotgun (WGS) entry which is preliminary data.</text>
</comment>
<reference evidence="2" key="1">
    <citation type="journal article" date="2014" name="Int. J. Syst. Evol. Microbiol.">
        <title>Complete genome sequence of Corynebacterium casei LMG S-19264T (=DSM 44701T), isolated from a smear-ripened cheese.</title>
        <authorList>
            <consortium name="US DOE Joint Genome Institute (JGI-PGF)"/>
            <person name="Walter F."/>
            <person name="Albersmeier A."/>
            <person name="Kalinowski J."/>
            <person name="Ruckert C."/>
        </authorList>
    </citation>
    <scope>NUCLEOTIDE SEQUENCE</scope>
    <source>
        <strain evidence="2">JCM 4815</strain>
    </source>
</reference>
<evidence type="ECO:0000313" key="2">
    <source>
        <dbReference type="EMBL" id="GGZ06912.1"/>
    </source>
</evidence>
<organism evidence="2 3">
    <name type="scientific">Streptomyces poonensis</name>
    <dbReference type="NCBI Taxonomy" id="68255"/>
    <lineage>
        <taxon>Bacteria</taxon>
        <taxon>Bacillati</taxon>
        <taxon>Actinomycetota</taxon>
        <taxon>Actinomycetes</taxon>
        <taxon>Kitasatosporales</taxon>
        <taxon>Streptomycetaceae</taxon>
        <taxon>Streptomyces</taxon>
    </lineage>
</organism>
<dbReference type="Proteomes" id="UP000622166">
    <property type="component" value="Unassembled WGS sequence"/>
</dbReference>
<gene>
    <name evidence="2" type="ORF">GCM10010365_27390</name>
</gene>
<feature type="compositionally biased region" description="Basic residues" evidence="1">
    <location>
        <begin position="72"/>
        <end position="81"/>
    </location>
</feature>
<feature type="compositionally biased region" description="Basic and acidic residues" evidence="1">
    <location>
        <begin position="35"/>
        <end position="47"/>
    </location>
</feature>